<accession>A0A7D8YJB7</accession>
<protein>
    <submittedName>
        <fullName evidence="1">Uncharacterized protein</fullName>
    </submittedName>
</protein>
<dbReference type="OrthoDB" id="3533051at2759"/>
<evidence type="ECO:0000313" key="2">
    <source>
        <dbReference type="Proteomes" id="UP000481288"/>
    </source>
</evidence>
<sequence length="135" mass="14945">MRFKNATNWLFVSDGKISGGESKGQVPPMLGTDCVALITSHALRKPARDAIREVMLAYSMKTIFAIMHITIETLSGRTLGAEEPDLAERIMGEKIGDIEEPLEEEKDVILVDSIHDVDTSFVDIKEGIRRQLAGF</sequence>
<keyword evidence="2" id="KW-1185">Reference proteome</keyword>
<dbReference type="AlphaFoldDB" id="A0A7D8YJB7"/>
<comment type="caution">
    <text evidence="1">The sequence shown here is derived from an EMBL/GenBank/DDBJ whole genome shotgun (WGS) entry which is preliminary data.</text>
</comment>
<gene>
    <name evidence="1" type="ORF">LCER1_G005260</name>
</gene>
<organism evidence="1 2">
    <name type="scientific">Lachnellula cervina</name>
    <dbReference type="NCBI Taxonomy" id="1316786"/>
    <lineage>
        <taxon>Eukaryota</taxon>
        <taxon>Fungi</taxon>
        <taxon>Dikarya</taxon>
        <taxon>Ascomycota</taxon>
        <taxon>Pezizomycotina</taxon>
        <taxon>Leotiomycetes</taxon>
        <taxon>Helotiales</taxon>
        <taxon>Lachnaceae</taxon>
        <taxon>Lachnellula</taxon>
    </lineage>
</organism>
<dbReference type="Gene3D" id="3.40.50.300">
    <property type="entry name" value="P-loop containing nucleotide triphosphate hydrolases"/>
    <property type="match status" value="1"/>
</dbReference>
<proteinExistence type="predicted"/>
<evidence type="ECO:0000313" key="1">
    <source>
        <dbReference type="EMBL" id="TVY52131.1"/>
    </source>
</evidence>
<name>A0A7D8YJB7_9HELO</name>
<dbReference type="InterPro" id="IPR027417">
    <property type="entry name" value="P-loop_NTPase"/>
</dbReference>
<dbReference type="Proteomes" id="UP000481288">
    <property type="component" value="Unassembled WGS sequence"/>
</dbReference>
<reference evidence="1 2" key="1">
    <citation type="submission" date="2018-05" db="EMBL/GenBank/DDBJ databases">
        <title>Whole genome sequencing for identification of molecular markers to develop diagnostic detection tools for the regulated plant pathogen Lachnellula willkommii.</title>
        <authorList>
            <person name="Giroux E."/>
            <person name="Bilodeau G."/>
        </authorList>
    </citation>
    <scope>NUCLEOTIDE SEQUENCE [LARGE SCALE GENOMIC DNA]</scope>
    <source>
        <strain evidence="1 2">CBS 625.97</strain>
    </source>
</reference>
<dbReference type="EMBL" id="QGMG01000670">
    <property type="protein sequence ID" value="TVY52131.1"/>
    <property type="molecule type" value="Genomic_DNA"/>
</dbReference>